<dbReference type="GO" id="GO:0016324">
    <property type="term" value="C:apical plasma membrane"/>
    <property type="evidence" value="ECO:0007669"/>
    <property type="project" value="TreeGrafter"/>
</dbReference>
<dbReference type="PRINTS" id="PR00171">
    <property type="entry name" value="SUGRTRNSPORT"/>
</dbReference>
<feature type="transmembrane region" description="Helical" evidence="8">
    <location>
        <begin position="98"/>
        <end position="117"/>
    </location>
</feature>
<feature type="transmembrane region" description="Helical" evidence="8">
    <location>
        <begin position="156"/>
        <end position="179"/>
    </location>
</feature>
<feature type="transmembrane region" description="Helical" evidence="8">
    <location>
        <begin position="508"/>
        <end position="526"/>
    </location>
</feature>
<evidence type="ECO:0000256" key="1">
    <source>
        <dbReference type="ARBA" id="ARBA00004141"/>
    </source>
</evidence>
<evidence type="ECO:0000259" key="9">
    <source>
        <dbReference type="PROSITE" id="PS50850"/>
    </source>
</evidence>
<dbReference type="OrthoDB" id="6340912at2759"/>
<name>A0A6A4WVR7_AMPAM</name>
<comment type="subcellular location">
    <subcellularLocation>
        <location evidence="1">Membrane</location>
        <topology evidence="1">Multi-pass membrane protein</topology>
    </subcellularLocation>
</comment>
<evidence type="ECO:0000256" key="2">
    <source>
        <dbReference type="ARBA" id="ARBA00010992"/>
    </source>
</evidence>
<reference evidence="10 11" key="1">
    <citation type="submission" date="2019-07" db="EMBL/GenBank/DDBJ databases">
        <title>Draft genome assembly of a fouling barnacle, Amphibalanus amphitrite (Darwin, 1854): The first reference genome for Thecostraca.</title>
        <authorList>
            <person name="Kim W."/>
        </authorList>
    </citation>
    <scope>NUCLEOTIDE SEQUENCE [LARGE SCALE GENOMIC DNA]</scope>
    <source>
        <strain evidence="10">SNU_AA5</strain>
        <tissue evidence="10">Soma without cirri and trophi</tissue>
    </source>
</reference>
<evidence type="ECO:0000313" key="10">
    <source>
        <dbReference type="EMBL" id="KAF0311247.1"/>
    </source>
</evidence>
<dbReference type="InterPro" id="IPR050814">
    <property type="entry name" value="Myo-inositol_Transporter"/>
</dbReference>
<keyword evidence="5 8" id="KW-1133">Transmembrane helix</keyword>
<feature type="transmembrane region" description="Helical" evidence="8">
    <location>
        <begin position="123"/>
        <end position="144"/>
    </location>
</feature>
<feature type="transmembrane region" description="Helical" evidence="8">
    <location>
        <begin position="66"/>
        <end position="86"/>
    </location>
</feature>
<dbReference type="PROSITE" id="PS00216">
    <property type="entry name" value="SUGAR_TRANSPORT_1"/>
    <property type="match status" value="2"/>
</dbReference>
<keyword evidence="4 8" id="KW-0812">Transmembrane</keyword>
<comment type="caution">
    <text evidence="10">The sequence shown here is derived from an EMBL/GenBank/DDBJ whole genome shotgun (WGS) entry which is preliminary data.</text>
</comment>
<dbReference type="SUPFAM" id="SSF103473">
    <property type="entry name" value="MFS general substrate transporter"/>
    <property type="match status" value="1"/>
</dbReference>
<organism evidence="10 11">
    <name type="scientific">Amphibalanus amphitrite</name>
    <name type="common">Striped barnacle</name>
    <name type="synonym">Balanus amphitrite</name>
    <dbReference type="NCBI Taxonomy" id="1232801"/>
    <lineage>
        <taxon>Eukaryota</taxon>
        <taxon>Metazoa</taxon>
        <taxon>Ecdysozoa</taxon>
        <taxon>Arthropoda</taxon>
        <taxon>Crustacea</taxon>
        <taxon>Multicrustacea</taxon>
        <taxon>Cirripedia</taxon>
        <taxon>Thoracica</taxon>
        <taxon>Thoracicalcarea</taxon>
        <taxon>Balanomorpha</taxon>
        <taxon>Balanoidea</taxon>
        <taxon>Balanidae</taxon>
        <taxon>Amphibalaninae</taxon>
        <taxon>Amphibalanus</taxon>
    </lineage>
</organism>
<keyword evidence="3" id="KW-0813">Transport</keyword>
<sequence length="591" mass="61339">MDRPLLSEYPGPDDGQPEAPLPPGRCAMLYLLTAMSAIGGFLFGYDTGVVSGAMVLVRAEFHLSDTWHELIVSATVGTAWLLSMAAGPLADRLGRRPVILAASAAFGAGALLAALAGSQQTLLAGRLVLGVGIGLASSTVPVLIAEAAPAEARGFLTTVNIAFTTGGQLAAALLCGALADVTDGWRWMMGVAALPAAVQLPGLLALPESPRFLVARGRRSEAAAALTRLRPAGFPVRTELARVAAQCAREQRGRRAYGPTAMLRRPAVRRALLLGCGLQVIQQLAGINTVMYYSASIIQMSGVRNPTTAIWLAALPAAVNFAGTLVGMALVERVGRRPLTLTSLLGTAGALALLAAGFWVNAAQSLPVTVPVEFPQCRQYNCASCQSAGCGFCFAETLSGPANGSCLPLIVGNASAPPAECRAAHQVWAADWCPAPHSWLPVLGLCLYLVAFAPGMGPMPWTINAEIYPAWARGSGSGLAASCNWLANLAVSLTFLSLVGALGRAGTFVLYAAVAAAGWLLLLRWLPETRGVPLENMAVLFGGDGDDPPLDEDDCEPPPEEDAALLGADSSPEGSPRLSVDGRLTPDLQPR</sequence>
<evidence type="ECO:0000256" key="3">
    <source>
        <dbReference type="ARBA" id="ARBA00022448"/>
    </source>
</evidence>
<evidence type="ECO:0000256" key="6">
    <source>
        <dbReference type="ARBA" id="ARBA00023136"/>
    </source>
</evidence>
<evidence type="ECO:0000256" key="5">
    <source>
        <dbReference type="ARBA" id="ARBA00022989"/>
    </source>
</evidence>
<dbReference type="InterPro" id="IPR005829">
    <property type="entry name" value="Sugar_transporter_CS"/>
</dbReference>
<dbReference type="Gene3D" id="1.20.1250.20">
    <property type="entry name" value="MFS general substrate transporter like domains"/>
    <property type="match status" value="2"/>
</dbReference>
<feature type="domain" description="Major facilitator superfamily (MFS) profile" evidence="9">
    <location>
        <begin position="32"/>
        <end position="530"/>
    </location>
</feature>
<feature type="transmembrane region" description="Helical" evidence="8">
    <location>
        <begin position="438"/>
        <end position="457"/>
    </location>
</feature>
<evidence type="ECO:0000256" key="8">
    <source>
        <dbReference type="SAM" id="Phobius"/>
    </source>
</evidence>
<dbReference type="AlphaFoldDB" id="A0A6A4WVR7"/>
<protein>
    <submittedName>
        <fullName evidence="10">Proton myo-inositol cotransporter</fullName>
    </submittedName>
</protein>
<accession>A0A6A4WVR7</accession>
<gene>
    <name evidence="10" type="primary">SLC2A13_2</name>
    <name evidence="10" type="ORF">FJT64_017922</name>
</gene>
<feature type="transmembrane region" description="Helical" evidence="8">
    <location>
        <begin position="478"/>
        <end position="502"/>
    </location>
</feature>
<feature type="transmembrane region" description="Helical" evidence="8">
    <location>
        <begin position="27"/>
        <end position="46"/>
    </location>
</feature>
<dbReference type="PROSITE" id="PS00217">
    <property type="entry name" value="SUGAR_TRANSPORT_2"/>
    <property type="match status" value="1"/>
</dbReference>
<dbReference type="InterPro" id="IPR036259">
    <property type="entry name" value="MFS_trans_sf"/>
</dbReference>
<feature type="region of interest" description="Disordered" evidence="7">
    <location>
        <begin position="543"/>
        <end position="591"/>
    </location>
</feature>
<feature type="transmembrane region" description="Helical" evidence="8">
    <location>
        <begin position="309"/>
        <end position="331"/>
    </location>
</feature>
<keyword evidence="6 8" id="KW-0472">Membrane</keyword>
<comment type="similarity">
    <text evidence="2">Belongs to the major facilitator superfamily. Sugar transporter (TC 2.A.1.1) family.</text>
</comment>
<feature type="transmembrane region" description="Helical" evidence="8">
    <location>
        <begin position="338"/>
        <end position="360"/>
    </location>
</feature>
<dbReference type="PANTHER" id="PTHR48020">
    <property type="entry name" value="PROTON MYO-INOSITOL COTRANSPORTER"/>
    <property type="match status" value="1"/>
</dbReference>
<keyword evidence="11" id="KW-1185">Reference proteome</keyword>
<dbReference type="PROSITE" id="PS50850">
    <property type="entry name" value="MFS"/>
    <property type="match status" value="1"/>
</dbReference>
<dbReference type="InterPro" id="IPR003663">
    <property type="entry name" value="Sugar/inositol_transpt"/>
</dbReference>
<evidence type="ECO:0000313" key="11">
    <source>
        <dbReference type="Proteomes" id="UP000440578"/>
    </source>
</evidence>
<evidence type="ECO:0000256" key="7">
    <source>
        <dbReference type="SAM" id="MobiDB-lite"/>
    </source>
</evidence>
<dbReference type="Pfam" id="PF00083">
    <property type="entry name" value="Sugar_tr"/>
    <property type="match status" value="2"/>
</dbReference>
<feature type="transmembrane region" description="Helical" evidence="8">
    <location>
        <begin position="271"/>
        <end position="294"/>
    </location>
</feature>
<dbReference type="EMBL" id="VIIS01000251">
    <property type="protein sequence ID" value="KAF0311247.1"/>
    <property type="molecule type" value="Genomic_DNA"/>
</dbReference>
<dbReference type="GO" id="GO:0005366">
    <property type="term" value="F:myo-inositol:proton symporter activity"/>
    <property type="evidence" value="ECO:0007669"/>
    <property type="project" value="TreeGrafter"/>
</dbReference>
<evidence type="ECO:0000256" key="4">
    <source>
        <dbReference type="ARBA" id="ARBA00022692"/>
    </source>
</evidence>
<proteinExistence type="inferred from homology"/>
<dbReference type="PANTHER" id="PTHR48020:SF12">
    <property type="entry name" value="PROTON MYO-INOSITOL COTRANSPORTER"/>
    <property type="match status" value="1"/>
</dbReference>
<dbReference type="InterPro" id="IPR020846">
    <property type="entry name" value="MFS_dom"/>
</dbReference>
<feature type="compositionally biased region" description="Acidic residues" evidence="7">
    <location>
        <begin position="544"/>
        <end position="563"/>
    </location>
</feature>
<dbReference type="InterPro" id="IPR005828">
    <property type="entry name" value="MFS_sugar_transport-like"/>
</dbReference>
<dbReference type="Proteomes" id="UP000440578">
    <property type="component" value="Unassembled WGS sequence"/>
</dbReference>